<feature type="compositionally biased region" description="Polar residues" evidence="3">
    <location>
        <begin position="850"/>
        <end position="865"/>
    </location>
</feature>
<dbReference type="GO" id="GO:0005643">
    <property type="term" value="C:nuclear pore"/>
    <property type="evidence" value="ECO:0007669"/>
    <property type="project" value="UniProtKB-SubCell"/>
</dbReference>
<keyword evidence="2" id="KW-0509">mRNA transport</keyword>
<feature type="compositionally biased region" description="Low complexity" evidence="3">
    <location>
        <begin position="1016"/>
        <end position="1039"/>
    </location>
</feature>
<dbReference type="InParanoid" id="A0A7C8MLW3"/>
<organism evidence="5 6">
    <name type="scientific">Xylaria multiplex</name>
    <dbReference type="NCBI Taxonomy" id="323545"/>
    <lineage>
        <taxon>Eukaryota</taxon>
        <taxon>Fungi</taxon>
        <taxon>Dikarya</taxon>
        <taxon>Ascomycota</taxon>
        <taxon>Pezizomycotina</taxon>
        <taxon>Sordariomycetes</taxon>
        <taxon>Xylariomycetidae</taxon>
        <taxon>Xylariales</taxon>
        <taxon>Xylariaceae</taxon>
        <taxon>Xylaria</taxon>
    </lineage>
</organism>
<keyword evidence="2" id="KW-0813">Transport</keyword>
<evidence type="ECO:0000313" key="5">
    <source>
        <dbReference type="EMBL" id="KAF2968392.1"/>
    </source>
</evidence>
<accession>A0A7C8MLW3</accession>
<feature type="region of interest" description="Disordered" evidence="3">
    <location>
        <begin position="1"/>
        <end position="61"/>
    </location>
</feature>
<feature type="compositionally biased region" description="Polar residues" evidence="3">
    <location>
        <begin position="782"/>
        <end position="800"/>
    </location>
</feature>
<sequence length="1262" mass="132104">MSFNSTPYKSRPAPGQLGSTPFRSSSANKFRSSLVPTSRPSPARTPKPLDKPTTTISTGARDLFRTSSLHAQRTTEFAPDLPAEATRLPAGVRKFAPRKSVSTGMSNTASTEPFKMRIPSPDPDLTGQFIAEAVPDDPNRTGTTYADQFLARKCPSHFDELQRRQFFCILDLRRLKYTADEIFAKKDWKLNILNFAKDEVLKKWRAAHGLPADPEEGLFSTPDRQKAGAAASTKRKADEELAPRDNALMTSNANQNKRRNLTQESDDPALTGPAPFKKTKRKAEETEEADENKPNKQQKSTPSAATSLFANIINKPTNGVTSPSKPIPQPSSIFATSKPTNSENSIFATKANPFQPASSSLFSIPAKKDNVSAPAGSVFATPNVASTPATNTGNIFSYLSESSTGTSGDEDDNADNHETDSEPEPDSEEQGPSAAVSTGTSTPPVQNGSSIFATTKTNSTANIFGNLSKPADQTTKSGLFGRVQMGANGQPVRASSGVEEKQESSSKQPWAADKQQTQTPAKQPGDYTFNPATTPISFGQPALAVSKPSNPTYLPPSVDSDPAEPKKPVSIFGTSSQPSSEPKPNAPSFGLSGSTKPQSSETPVSIFDQQKPASSSTSIFGATPTALVAKSPFGGDQQTNEISATTKKQATGIFDKLATSASAASETKPPDSNVDSKVASSLPTTKDKVPSIFEKSFITASAAQVKALSDSSKPSSDLFSRSSNPLFGAAKDEKATPSAPTAKDEPPSIFEKSFIATSAAQVKALSDSSKSSSDLFSRNSNPLFSSEKTNGTTSDSTKSIFGQPEKPASSGPIFSNGALQTPNDDNKENTGSILGLKAPAAPPTPVASIFGTQTPSKPAVPSSTLFGEKKTEEPTKPAPSIFASAPAANTPIFSFGSQPNSTSNTLSTPITFGAKATPAASVSFGGLSSQVNDSGPNKAGFLFGQSMPSPSSASFTFGQNSSSGSGFTFTAGADKKVNNPFGSDSQTVNNPFTASQSFSQLSAPAPVGTSFTATPSSSFTFSFGQQPSSTPTAAPPSQSGSIFGGAAKTNGAPVFAFGQSSQNSSDVKFPKSPALMNPSGHLQASGDGSTRANSPFAAPSSMGTTPVNGTPEPQVPHGDGEEGPQEQISLTEGGPGEEDETILHEVRAKAIKYIPVSQQGDGDEDKGKSPWSTRGVGPLRILKNKSTGAVRMLLRAEPRGHVALNKTILPDVEYKAKAKTVHFATSDDSGSGLETWMLQVKKPESAVALAEVLEANKLANKK</sequence>
<feature type="compositionally biased region" description="Polar residues" evidence="3">
    <location>
        <begin position="295"/>
        <end position="321"/>
    </location>
</feature>
<dbReference type="Proteomes" id="UP000481858">
    <property type="component" value="Unassembled WGS sequence"/>
</dbReference>
<evidence type="ECO:0000256" key="1">
    <source>
        <dbReference type="ARBA" id="ARBA00004567"/>
    </source>
</evidence>
<evidence type="ECO:0000259" key="4">
    <source>
        <dbReference type="PROSITE" id="PS50196"/>
    </source>
</evidence>
<feature type="region of interest" description="Disordered" evidence="3">
    <location>
        <begin position="370"/>
        <end position="619"/>
    </location>
</feature>
<comment type="caution">
    <text evidence="5">The sequence shown here is derived from an EMBL/GenBank/DDBJ whole genome shotgun (WGS) entry which is preliminary data.</text>
</comment>
<dbReference type="Pfam" id="PF00638">
    <property type="entry name" value="Ran_BP1"/>
    <property type="match status" value="1"/>
</dbReference>
<dbReference type="PROSITE" id="PS50196">
    <property type="entry name" value="RANBD1"/>
    <property type="match status" value="1"/>
</dbReference>
<dbReference type="InterPro" id="IPR025574">
    <property type="entry name" value="Nucleoporin_FG_rpt"/>
</dbReference>
<feature type="region of interest" description="Disordered" evidence="3">
    <location>
        <begin position="709"/>
        <end position="750"/>
    </location>
</feature>
<feature type="region of interest" description="Disordered" evidence="3">
    <location>
        <begin position="766"/>
        <end position="883"/>
    </location>
</feature>
<evidence type="ECO:0000313" key="6">
    <source>
        <dbReference type="Proteomes" id="UP000481858"/>
    </source>
</evidence>
<feature type="compositionally biased region" description="Polar residues" evidence="3">
    <location>
        <begin position="100"/>
        <end position="111"/>
    </location>
</feature>
<feature type="compositionally biased region" description="Polar residues" evidence="3">
    <location>
        <begin position="1080"/>
        <end position="1093"/>
    </location>
</feature>
<dbReference type="Gene3D" id="2.30.29.30">
    <property type="entry name" value="Pleckstrin-homology domain (PH domain)/Phosphotyrosine-binding domain (PTB)"/>
    <property type="match status" value="1"/>
</dbReference>
<feature type="region of interest" description="Disordered" evidence="3">
    <location>
        <begin position="98"/>
        <end position="120"/>
    </location>
</feature>
<feature type="compositionally biased region" description="Polar residues" evidence="3">
    <location>
        <begin position="591"/>
        <end position="619"/>
    </location>
</feature>
<comment type="subcellular location">
    <subcellularLocation>
        <location evidence="1">Nucleus</location>
        <location evidence="1">Nuclear pore complex</location>
    </subcellularLocation>
</comment>
<dbReference type="PANTHER" id="PTHR38697:SF1">
    <property type="entry name" value="NUCLEAR PORE COMPLEX PROTEIN SIMILAR TO S. CEREVISIAE NUP2 (EUROFUNG)"/>
    <property type="match status" value="1"/>
</dbReference>
<dbReference type="OrthoDB" id="185618at2759"/>
<feature type="region of interest" description="Disordered" evidence="3">
    <location>
        <begin position="1016"/>
        <end position="1178"/>
    </location>
</feature>
<feature type="compositionally biased region" description="Polar residues" evidence="3">
    <location>
        <begin position="17"/>
        <end position="40"/>
    </location>
</feature>
<feature type="region of interest" description="Disordered" evidence="3">
    <location>
        <begin position="628"/>
        <end position="647"/>
    </location>
</feature>
<feature type="compositionally biased region" description="Polar residues" evidence="3">
    <location>
        <begin position="383"/>
        <end position="407"/>
    </location>
</feature>
<dbReference type="SMART" id="SM00160">
    <property type="entry name" value="RanBD"/>
    <property type="match status" value="1"/>
</dbReference>
<feature type="compositionally biased region" description="Low complexity" evidence="3">
    <location>
        <begin position="709"/>
        <end position="723"/>
    </location>
</feature>
<feature type="compositionally biased region" description="Low complexity" evidence="3">
    <location>
        <begin position="766"/>
        <end position="781"/>
    </location>
</feature>
<reference evidence="5 6" key="1">
    <citation type="submission" date="2019-12" db="EMBL/GenBank/DDBJ databases">
        <title>Draft genome sequence of the ascomycete Xylaria multiplex DSM 110363.</title>
        <authorList>
            <person name="Buettner E."/>
            <person name="Kellner H."/>
        </authorList>
    </citation>
    <scope>NUCLEOTIDE SEQUENCE [LARGE SCALE GENOMIC DNA]</scope>
    <source>
        <strain evidence="5 6">DSM 110363</strain>
    </source>
</reference>
<feature type="region of interest" description="Disordered" evidence="3">
    <location>
        <begin position="211"/>
        <end position="341"/>
    </location>
</feature>
<evidence type="ECO:0000256" key="3">
    <source>
        <dbReference type="SAM" id="MobiDB-lite"/>
    </source>
</evidence>
<gene>
    <name evidence="5" type="ORF">GQX73_g5183</name>
</gene>
<keyword evidence="6" id="KW-1185">Reference proteome</keyword>
<dbReference type="InterPro" id="IPR000156">
    <property type="entry name" value="Ran_bind_dom"/>
</dbReference>
<dbReference type="InterPro" id="IPR053074">
    <property type="entry name" value="NPC_Nucleoporin"/>
</dbReference>
<feature type="compositionally biased region" description="Polar residues" evidence="3">
    <location>
        <begin position="435"/>
        <end position="477"/>
    </location>
</feature>
<keyword evidence="2" id="KW-0539">Nucleus</keyword>
<dbReference type="AlphaFoldDB" id="A0A7C8MLW3"/>
<keyword evidence="2" id="KW-0653">Protein transport</keyword>
<dbReference type="PANTHER" id="PTHR38697">
    <property type="entry name" value="NUCLEAR PORE COMPLEX PROTEIN SIMILAR TO S. CEREVISIAE NUP2 (EUROFUNG)"/>
    <property type="match status" value="1"/>
</dbReference>
<name>A0A7C8MLW3_9PEZI</name>
<proteinExistence type="predicted"/>
<dbReference type="EMBL" id="WUBL01000052">
    <property type="protein sequence ID" value="KAF2968392.1"/>
    <property type="molecule type" value="Genomic_DNA"/>
</dbReference>
<keyword evidence="2" id="KW-0811">Translocation</keyword>
<feature type="compositionally biased region" description="Polar residues" evidence="3">
    <location>
        <begin position="673"/>
        <end position="684"/>
    </location>
</feature>
<dbReference type="InterPro" id="IPR011993">
    <property type="entry name" value="PH-like_dom_sf"/>
</dbReference>
<protein>
    <recommendedName>
        <fullName evidence="4">RanBD1 domain-containing protein</fullName>
    </recommendedName>
</protein>
<dbReference type="CDD" id="cd13170">
    <property type="entry name" value="RanBD_NUP50"/>
    <property type="match status" value="1"/>
</dbReference>
<feature type="region of interest" description="Disordered" evidence="3">
    <location>
        <begin position="659"/>
        <end position="685"/>
    </location>
</feature>
<feature type="compositionally biased region" description="Polar residues" evidence="3">
    <location>
        <begin position="636"/>
        <end position="647"/>
    </location>
</feature>
<feature type="compositionally biased region" description="Polar residues" evidence="3">
    <location>
        <begin position="572"/>
        <end position="582"/>
    </location>
</feature>
<keyword evidence="2" id="KW-0906">Nuclear pore complex</keyword>
<dbReference type="Pfam" id="PF13634">
    <property type="entry name" value="Nucleoporin_FG"/>
    <property type="match status" value="4"/>
</dbReference>
<feature type="domain" description="RanBD1" evidence="4">
    <location>
        <begin position="1110"/>
        <end position="1215"/>
    </location>
</feature>
<evidence type="ECO:0000256" key="2">
    <source>
        <dbReference type="ARBA" id="ARBA00023132"/>
    </source>
</evidence>
<dbReference type="SUPFAM" id="SSF50729">
    <property type="entry name" value="PH domain-like"/>
    <property type="match status" value="1"/>
</dbReference>